<gene>
    <name evidence="11" type="ORF">GCM10022212_35900</name>
</gene>
<evidence type="ECO:0000256" key="9">
    <source>
        <dbReference type="ARBA" id="ARBA00023136"/>
    </source>
</evidence>
<evidence type="ECO:0000313" key="11">
    <source>
        <dbReference type="EMBL" id="GAA4033529.1"/>
    </source>
</evidence>
<organism evidence="11 12">
    <name type="scientific">Actimicrobium antarcticum</name>
    <dbReference type="NCBI Taxonomy" id="1051899"/>
    <lineage>
        <taxon>Bacteria</taxon>
        <taxon>Pseudomonadati</taxon>
        <taxon>Pseudomonadota</taxon>
        <taxon>Betaproteobacteria</taxon>
        <taxon>Burkholderiales</taxon>
        <taxon>Oxalobacteraceae</taxon>
        <taxon>Actimicrobium</taxon>
    </lineage>
</organism>
<evidence type="ECO:0000256" key="6">
    <source>
        <dbReference type="ARBA" id="ARBA00022692"/>
    </source>
</evidence>
<evidence type="ECO:0000256" key="5">
    <source>
        <dbReference type="ARBA" id="ARBA00022500"/>
    </source>
</evidence>
<name>A0ABP7TZM7_9BURK</name>
<keyword evidence="6 10" id="KW-0812">Transmembrane</keyword>
<feature type="transmembrane region" description="Helical" evidence="10">
    <location>
        <begin position="12"/>
        <end position="32"/>
    </location>
</feature>
<protein>
    <recommendedName>
        <fullName evidence="10">Flagellar protein FliL</fullName>
    </recommendedName>
</protein>
<evidence type="ECO:0000256" key="8">
    <source>
        <dbReference type="ARBA" id="ARBA00022989"/>
    </source>
</evidence>
<dbReference type="InterPro" id="IPR005503">
    <property type="entry name" value="FliL"/>
</dbReference>
<proteinExistence type="inferred from homology"/>
<evidence type="ECO:0000256" key="1">
    <source>
        <dbReference type="ARBA" id="ARBA00002254"/>
    </source>
</evidence>
<comment type="function">
    <text evidence="1 10">Controls the rotational direction of flagella during chemotaxis.</text>
</comment>
<reference evidence="12" key="1">
    <citation type="journal article" date="2019" name="Int. J. Syst. Evol. Microbiol.">
        <title>The Global Catalogue of Microorganisms (GCM) 10K type strain sequencing project: providing services to taxonomists for standard genome sequencing and annotation.</title>
        <authorList>
            <consortium name="The Broad Institute Genomics Platform"/>
            <consortium name="The Broad Institute Genome Sequencing Center for Infectious Disease"/>
            <person name="Wu L."/>
            <person name="Ma J."/>
        </authorList>
    </citation>
    <scope>NUCLEOTIDE SEQUENCE [LARGE SCALE GENOMIC DNA]</scope>
    <source>
        <strain evidence="12">JCM 16673</strain>
    </source>
</reference>
<sequence>MAKPNSDNRFTNIAITLILLLLVAVFAALWFYRIRTPVADTRVNYAIVGPLVISTDDYSLGTRIAIQTTLNDTEWAAKNQPAMRTLIETTLRSVDPEQVRKSGGLAALQLLLKDIVNQGLQTRKVEQILLTDFLLQTDV</sequence>
<keyword evidence="10" id="KW-0997">Cell inner membrane</keyword>
<dbReference type="Proteomes" id="UP001501353">
    <property type="component" value="Unassembled WGS sequence"/>
</dbReference>
<keyword evidence="5 10" id="KW-0145">Chemotaxis</keyword>
<keyword evidence="12" id="KW-1185">Reference proteome</keyword>
<keyword evidence="7 10" id="KW-0283">Flagellar rotation</keyword>
<comment type="caution">
    <text evidence="11">The sequence shown here is derived from an EMBL/GenBank/DDBJ whole genome shotgun (WGS) entry which is preliminary data.</text>
</comment>
<dbReference type="RefSeq" id="WP_344765493.1">
    <property type="nucleotide sequence ID" value="NZ_BAAAZE010000014.1"/>
</dbReference>
<accession>A0ABP7TZM7</accession>
<evidence type="ECO:0000313" key="12">
    <source>
        <dbReference type="Proteomes" id="UP001501353"/>
    </source>
</evidence>
<dbReference type="Pfam" id="PF03748">
    <property type="entry name" value="FliL"/>
    <property type="match status" value="1"/>
</dbReference>
<keyword evidence="4" id="KW-1003">Cell membrane</keyword>
<evidence type="ECO:0000256" key="4">
    <source>
        <dbReference type="ARBA" id="ARBA00022475"/>
    </source>
</evidence>
<evidence type="ECO:0000256" key="7">
    <source>
        <dbReference type="ARBA" id="ARBA00022779"/>
    </source>
</evidence>
<evidence type="ECO:0000256" key="3">
    <source>
        <dbReference type="ARBA" id="ARBA00008281"/>
    </source>
</evidence>
<keyword evidence="8 10" id="KW-1133">Transmembrane helix</keyword>
<evidence type="ECO:0000256" key="2">
    <source>
        <dbReference type="ARBA" id="ARBA00004162"/>
    </source>
</evidence>
<comment type="subcellular location">
    <subcellularLocation>
        <location evidence="10">Cell inner membrane</location>
    </subcellularLocation>
    <subcellularLocation>
        <location evidence="2">Cell membrane</location>
        <topology evidence="2">Single-pass membrane protein</topology>
    </subcellularLocation>
</comment>
<keyword evidence="9 10" id="KW-0472">Membrane</keyword>
<comment type="similarity">
    <text evidence="3 10">Belongs to the FliL family.</text>
</comment>
<evidence type="ECO:0000256" key="10">
    <source>
        <dbReference type="RuleBase" id="RU364125"/>
    </source>
</evidence>
<dbReference type="EMBL" id="BAAAZE010000014">
    <property type="protein sequence ID" value="GAA4033529.1"/>
    <property type="molecule type" value="Genomic_DNA"/>
</dbReference>